<sequence>MKFILGRKVGMTQVFLDSGAVVPVTRVIAGPCQVVQVKDEKKDNATALQLGFGAKRSFRLSKPAAGHLEGLEPARFLKDFGLENTSGIERGDIITVETFAAGDKVNVIGVSKGKGFAGVVKRHHFRGAPKTHGHKHDLRAPGSIGAGGVQRVFKDMRMAGRMGGDRVTVKNLEIVEVHQGSNELYIKGAVPGGRNSILMISCEGELKINKKAKATAVAEPAGVKVEQPQA</sequence>
<proteinExistence type="inferred from homology"/>
<evidence type="ECO:0000256" key="7">
    <source>
        <dbReference type="HAMAP-Rule" id="MF_01325"/>
    </source>
</evidence>
<dbReference type="InterPro" id="IPR019926">
    <property type="entry name" value="Ribosomal_uL3_CS"/>
</dbReference>
<evidence type="ECO:0000256" key="1">
    <source>
        <dbReference type="ARBA" id="ARBA00006540"/>
    </source>
</evidence>
<dbReference type="InterPro" id="IPR009000">
    <property type="entry name" value="Transl_B-barrel_sf"/>
</dbReference>
<evidence type="ECO:0000256" key="4">
    <source>
        <dbReference type="ARBA" id="ARBA00022980"/>
    </source>
</evidence>
<dbReference type="FunFam" id="2.40.30.10:FF:000004">
    <property type="entry name" value="50S ribosomal protein L3"/>
    <property type="match status" value="1"/>
</dbReference>
<dbReference type="PATRIC" id="fig|1619043.3.peg.25"/>
<keyword evidence="4 7" id="KW-0689">Ribosomal protein</keyword>
<comment type="function">
    <text evidence="7 9">One of the primary rRNA binding proteins, it binds directly near the 3'-end of the 23S rRNA, where it nucleates assembly of the 50S subunit.</text>
</comment>
<dbReference type="GO" id="GO:0006412">
    <property type="term" value="P:translation"/>
    <property type="evidence" value="ECO:0007669"/>
    <property type="project" value="UniProtKB-UniRule"/>
</dbReference>
<dbReference type="InterPro" id="IPR000597">
    <property type="entry name" value="Ribosomal_uL3"/>
</dbReference>
<dbReference type="GO" id="GO:0003735">
    <property type="term" value="F:structural constituent of ribosome"/>
    <property type="evidence" value="ECO:0007669"/>
    <property type="project" value="UniProtKB-UniRule"/>
</dbReference>
<dbReference type="Proteomes" id="UP000033982">
    <property type="component" value="Unassembled WGS sequence"/>
</dbReference>
<comment type="similarity">
    <text evidence="1 7 8">Belongs to the universal ribosomal protein uL3 family.</text>
</comment>
<keyword evidence="5 7" id="KW-0687">Ribonucleoprotein</keyword>
<comment type="subunit">
    <text evidence="7 9">Part of the 50S ribosomal subunit. Forms a cluster with proteins L14 and L19.</text>
</comment>
<dbReference type="NCBIfam" id="TIGR03625">
    <property type="entry name" value="L3_bact"/>
    <property type="match status" value="1"/>
</dbReference>
<evidence type="ECO:0000256" key="9">
    <source>
        <dbReference type="RuleBase" id="RU003906"/>
    </source>
</evidence>
<dbReference type="PANTHER" id="PTHR11229:SF16">
    <property type="entry name" value="LARGE RIBOSOMAL SUBUNIT PROTEIN UL3C"/>
    <property type="match status" value="1"/>
</dbReference>
<dbReference type="PROSITE" id="PS00474">
    <property type="entry name" value="RIBOSOMAL_L3"/>
    <property type="match status" value="1"/>
</dbReference>
<dbReference type="EMBL" id="LCQN01000001">
    <property type="protein sequence ID" value="KKW17599.1"/>
    <property type="molecule type" value="Genomic_DNA"/>
</dbReference>
<evidence type="ECO:0000313" key="10">
    <source>
        <dbReference type="EMBL" id="KKW17599.1"/>
    </source>
</evidence>
<dbReference type="GO" id="GO:0022625">
    <property type="term" value="C:cytosolic large ribosomal subunit"/>
    <property type="evidence" value="ECO:0007669"/>
    <property type="project" value="TreeGrafter"/>
</dbReference>
<comment type="caution">
    <text evidence="10">The sequence shown here is derived from an EMBL/GenBank/DDBJ whole genome shotgun (WGS) entry which is preliminary data.</text>
</comment>
<evidence type="ECO:0000256" key="6">
    <source>
        <dbReference type="ARBA" id="ARBA00035243"/>
    </source>
</evidence>
<evidence type="ECO:0000313" key="11">
    <source>
        <dbReference type="Proteomes" id="UP000033982"/>
    </source>
</evidence>
<evidence type="ECO:0000256" key="3">
    <source>
        <dbReference type="ARBA" id="ARBA00022884"/>
    </source>
</evidence>
<evidence type="ECO:0000256" key="2">
    <source>
        <dbReference type="ARBA" id="ARBA00022730"/>
    </source>
</evidence>
<dbReference type="GO" id="GO:0019843">
    <property type="term" value="F:rRNA binding"/>
    <property type="evidence" value="ECO:0007669"/>
    <property type="project" value="UniProtKB-UniRule"/>
</dbReference>
<organism evidence="10 11">
    <name type="scientific">Candidatus Magasanikbacteria bacterium GW2011_GWA2_50_22</name>
    <dbReference type="NCBI Taxonomy" id="1619043"/>
    <lineage>
        <taxon>Bacteria</taxon>
        <taxon>Candidatus Magasanikiibacteriota</taxon>
    </lineage>
</organism>
<gene>
    <name evidence="7" type="primary">rplC</name>
    <name evidence="10" type="ORF">UY58_C0001G0024</name>
</gene>
<protein>
    <recommendedName>
        <fullName evidence="6 7">Large ribosomal subunit protein uL3</fullName>
    </recommendedName>
</protein>
<accession>A0A0G1ZEH1</accession>
<keyword evidence="2 7" id="KW-0699">rRNA-binding</keyword>
<dbReference type="InterPro" id="IPR019927">
    <property type="entry name" value="Ribosomal_uL3_bac/org-type"/>
</dbReference>
<dbReference type="Gene3D" id="2.40.30.10">
    <property type="entry name" value="Translation factors"/>
    <property type="match status" value="1"/>
</dbReference>
<evidence type="ECO:0000256" key="5">
    <source>
        <dbReference type="ARBA" id="ARBA00023274"/>
    </source>
</evidence>
<dbReference type="Pfam" id="PF00297">
    <property type="entry name" value="Ribosomal_L3"/>
    <property type="match status" value="1"/>
</dbReference>
<dbReference type="Gene3D" id="3.30.160.810">
    <property type="match status" value="1"/>
</dbReference>
<dbReference type="AlphaFoldDB" id="A0A0G1ZEH1"/>
<dbReference type="SUPFAM" id="SSF50447">
    <property type="entry name" value="Translation proteins"/>
    <property type="match status" value="1"/>
</dbReference>
<dbReference type="PANTHER" id="PTHR11229">
    <property type="entry name" value="50S RIBOSOMAL PROTEIN L3"/>
    <property type="match status" value="1"/>
</dbReference>
<name>A0A0G1ZEH1_9BACT</name>
<evidence type="ECO:0000256" key="8">
    <source>
        <dbReference type="RuleBase" id="RU003905"/>
    </source>
</evidence>
<reference evidence="10 11" key="1">
    <citation type="journal article" date="2015" name="Nature">
        <title>rRNA introns, odd ribosomes, and small enigmatic genomes across a large radiation of phyla.</title>
        <authorList>
            <person name="Brown C.T."/>
            <person name="Hug L.A."/>
            <person name="Thomas B.C."/>
            <person name="Sharon I."/>
            <person name="Castelle C.J."/>
            <person name="Singh A."/>
            <person name="Wilkins M.J."/>
            <person name="Williams K.H."/>
            <person name="Banfield J.F."/>
        </authorList>
    </citation>
    <scope>NUCLEOTIDE SEQUENCE [LARGE SCALE GENOMIC DNA]</scope>
</reference>
<keyword evidence="3 7" id="KW-0694">RNA-binding</keyword>
<dbReference type="HAMAP" id="MF_01325_B">
    <property type="entry name" value="Ribosomal_uL3_B"/>
    <property type="match status" value="1"/>
</dbReference>